<protein>
    <recommendedName>
        <fullName evidence="7">Deoxyribose-phosphate aldolase</fullName>
        <shortName evidence="7">DERA</shortName>
        <ecNumber evidence="7">4.1.2.4</ecNumber>
    </recommendedName>
    <alternativeName>
        <fullName evidence="7">2-deoxy-D-ribose 5-phosphate aldolase</fullName>
    </alternativeName>
    <alternativeName>
        <fullName evidence="7">Phosphodeoxyriboaldolase</fullName>
        <shortName evidence="7">Deoxyriboaldolase</shortName>
    </alternativeName>
</protein>
<dbReference type="NCBIfam" id="TIGR00126">
    <property type="entry name" value="deoC"/>
    <property type="match status" value="1"/>
</dbReference>
<evidence type="ECO:0000256" key="2">
    <source>
        <dbReference type="ARBA" id="ARBA00022490"/>
    </source>
</evidence>
<dbReference type="InterPro" id="IPR013785">
    <property type="entry name" value="Aldolase_TIM"/>
</dbReference>
<dbReference type="HAMAP" id="MF_00114">
    <property type="entry name" value="DeoC_type1"/>
    <property type="match status" value="1"/>
</dbReference>
<proteinExistence type="inferred from homology"/>
<dbReference type="GO" id="GO:0009264">
    <property type="term" value="P:deoxyribonucleotide catabolic process"/>
    <property type="evidence" value="ECO:0007669"/>
    <property type="project" value="UniProtKB-UniRule"/>
</dbReference>
<keyword evidence="3 7" id="KW-0456">Lyase</keyword>
<dbReference type="KEGG" id="ntr:B0W44_05685"/>
<dbReference type="EC" id="4.1.2.4" evidence="7"/>
<feature type="active site" description="Proton donor/acceptor" evidence="7">
    <location>
        <position position="184"/>
    </location>
</feature>
<keyword evidence="2 7" id="KW-0963">Cytoplasm</keyword>
<reference evidence="8 9" key="1">
    <citation type="journal article" date="2015" name="Int. J. Syst. Evol. Microbiol.">
        <title>Novibacillus thermophilus gen. nov., sp. nov., a Gram-staining-negative and moderately thermophilic member of the family Thermoactinomycetaceae.</title>
        <authorList>
            <person name="Yang G."/>
            <person name="Chen J."/>
            <person name="Zhou S."/>
        </authorList>
    </citation>
    <scope>NUCLEOTIDE SEQUENCE [LARGE SCALE GENOMIC DNA]</scope>
    <source>
        <strain evidence="8 9">SG-1</strain>
    </source>
</reference>
<feature type="active site" description="Proton donor/acceptor" evidence="7">
    <location>
        <position position="92"/>
    </location>
</feature>
<keyword evidence="9" id="KW-1185">Reference proteome</keyword>
<dbReference type="STRING" id="1471761.B0W44_05685"/>
<dbReference type="Gene3D" id="3.20.20.70">
    <property type="entry name" value="Aldolase class I"/>
    <property type="match status" value="1"/>
</dbReference>
<keyword evidence="4 7" id="KW-0704">Schiff base</keyword>
<evidence type="ECO:0000256" key="5">
    <source>
        <dbReference type="ARBA" id="ARBA00048791"/>
    </source>
</evidence>
<evidence type="ECO:0000256" key="4">
    <source>
        <dbReference type="ARBA" id="ARBA00023270"/>
    </source>
</evidence>
<dbReference type="AlphaFoldDB" id="A0A1U9K5L5"/>
<evidence type="ECO:0000313" key="8">
    <source>
        <dbReference type="EMBL" id="AQS55349.1"/>
    </source>
</evidence>
<gene>
    <name evidence="7" type="primary">deoC</name>
    <name evidence="8" type="ORF">B0W44_05685</name>
</gene>
<evidence type="ECO:0000313" key="9">
    <source>
        <dbReference type="Proteomes" id="UP000188603"/>
    </source>
</evidence>
<accession>A0A1U9K5L5</accession>
<dbReference type="GO" id="GO:0006018">
    <property type="term" value="P:2-deoxyribose 1-phosphate catabolic process"/>
    <property type="evidence" value="ECO:0007669"/>
    <property type="project" value="UniProtKB-UniRule"/>
</dbReference>
<evidence type="ECO:0000256" key="1">
    <source>
        <dbReference type="ARBA" id="ARBA00010936"/>
    </source>
</evidence>
<dbReference type="FunFam" id="3.20.20.70:FF:000044">
    <property type="entry name" value="Deoxyribose-phosphate aldolase"/>
    <property type="match status" value="1"/>
</dbReference>
<comment type="function">
    <text evidence="6 7">Catalyzes a reversible aldol reaction between acetaldehyde and D-glyceraldehyde 3-phosphate to generate 2-deoxy-D-ribose 5-phosphate.</text>
</comment>
<dbReference type="GO" id="GO:0004139">
    <property type="term" value="F:deoxyribose-phosphate aldolase activity"/>
    <property type="evidence" value="ECO:0007669"/>
    <property type="project" value="UniProtKB-UniRule"/>
</dbReference>
<dbReference type="SUPFAM" id="SSF51569">
    <property type="entry name" value="Aldolase"/>
    <property type="match status" value="1"/>
</dbReference>
<evidence type="ECO:0000256" key="7">
    <source>
        <dbReference type="HAMAP-Rule" id="MF_00114"/>
    </source>
</evidence>
<comment type="similarity">
    <text evidence="1 7">Belongs to the DeoC/FbaB aldolase family. DeoC type 1 subfamily.</text>
</comment>
<dbReference type="SMART" id="SM01133">
    <property type="entry name" value="DeoC"/>
    <property type="match status" value="1"/>
</dbReference>
<organism evidence="8 9">
    <name type="scientific">Novibacillus thermophilus</name>
    <dbReference type="NCBI Taxonomy" id="1471761"/>
    <lineage>
        <taxon>Bacteria</taxon>
        <taxon>Bacillati</taxon>
        <taxon>Bacillota</taxon>
        <taxon>Bacilli</taxon>
        <taxon>Bacillales</taxon>
        <taxon>Thermoactinomycetaceae</taxon>
        <taxon>Novibacillus</taxon>
    </lineage>
</organism>
<dbReference type="PANTHER" id="PTHR10889:SF1">
    <property type="entry name" value="DEOXYRIBOSE-PHOSPHATE ALDOLASE"/>
    <property type="match status" value="1"/>
</dbReference>
<dbReference type="UniPathway" id="UPA00002">
    <property type="reaction ID" value="UER00468"/>
</dbReference>
<dbReference type="InterPro" id="IPR011343">
    <property type="entry name" value="DeoC"/>
</dbReference>
<dbReference type="CDD" id="cd00959">
    <property type="entry name" value="DeoC"/>
    <property type="match status" value="1"/>
</dbReference>
<dbReference type="Pfam" id="PF01791">
    <property type="entry name" value="DeoC"/>
    <property type="match status" value="1"/>
</dbReference>
<dbReference type="PIRSF" id="PIRSF001357">
    <property type="entry name" value="DeoC"/>
    <property type="match status" value="1"/>
</dbReference>
<evidence type="ECO:0000256" key="6">
    <source>
        <dbReference type="ARBA" id="ARBA00056337"/>
    </source>
</evidence>
<sequence>MTEPSLASIIDHTLLKPDATSDQIDTLCHEALTYQFASVCVNPVWVAQCAERLRGSRVRVCTVVGFPLGATTTAVKATETEDAVQNGAAEIDVVLNIGWLKSGFFERVAADITEVVRAAGTSVPVKVILETGLLTDEEKKTACRISREAGAAFVKTSTGFAGSGATVRDIRLMREAVGPRMGVKASGGIRDYDTAIAMVHAGASRIGSSSSVAIIRQK</sequence>
<evidence type="ECO:0000256" key="3">
    <source>
        <dbReference type="ARBA" id="ARBA00023239"/>
    </source>
</evidence>
<dbReference type="PANTHER" id="PTHR10889">
    <property type="entry name" value="DEOXYRIBOSE-PHOSPHATE ALDOLASE"/>
    <property type="match status" value="1"/>
</dbReference>
<dbReference type="Proteomes" id="UP000188603">
    <property type="component" value="Chromosome"/>
</dbReference>
<dbReference type="InterPro" id="IPR028581">
    <property type="entry name" value="DeoC_typeI"/>
</dbReference>
<feature type="active site" description="Schiff-base intermediate with acetaldehyde" evidence="7">
    <location>
        <position position="155"/>
    </location>
</feature>
<dbReference type="OrthoDB" id="9778711at2"/>
<comment type="pathway">
    <text evidence="7">Carbohydrate degradation; 2-deoxy-D-ribose 1-phosphate degradation; D-glyceraldehyde 3-phosphate and acetaldehyde from 2-deoxy-alpha-D-ribose 1-phosphate: step 2/2.</text>
</comment>
<dbReference type="GO" id="GO:0005737">
    <property type="term" value="C:cytoplasm"/>
    <property type="evidence" value="ECO:0007669"/>
    <property type="project" value="UniProtKB-SubCell"/>
</dbReference>
<comment type="subcellular location">
    <subcellularLocation>
        <location evidence="7">Cytoplasm</location>
    </subcellularLocation>
</comment>
<dbReference type="GO" id="GO:0016052">
    <property type="term" value="P:carbohydrate catabolic process"/>
    <property type="evidence" value="ECO:0007669"/>
    <property type="project" value="TreeGrafter"/>
</dbReference>
<name>A0A1U9K5L5_9BACL</name>
<dbReference type="RefSeq" id="WP_077719168.1">
    <property type="nucleotide sequence ID" value="NZ_CP019699.1"/>
</dbReference>
<comment type="catalytic activity">
    <reaction evidence="5 7">
        <text>2-deoxy-D-ribose 5-phosphate = D-glyceraldehyde 3-phosphate + acetaldehyde</text>
        <dbReference type="Rhea" id="RHEA:12821"/>
        <dbReference type="ChEBI" id="CHEBI:15343"/>
        <dbReference type="ChEBI" id="CHEBI:59776"/>
        <dbReference type="ChEBI" id="CHEBI:62877"/>
        <dbReference type="EC" id="4.1.2.4"/>
    </reaction>
</comment>
<dbReference type="InterPro" id="IPR002915">
    <property type="entry name" value="DeoC/FbaB/LacD_aldolase"/>
</dbReference>
<dbReference type="EMBL" id="CP019699">
    <property type="protein sequence ID" value="AQS55349.1"/>
    <property type="molecule type" value="Genomic_DNA"/>
</dbReference>